<dbReference type="Gene3D" id="2.60.120.40">
    <property type="match status" value="1"/>
</dbReference>
<feature type="chain" id="PRO_5035912033" description="C1q domain-containing protein" evidence="1">
    <location>
        <begin position="20"/>
        <end position="204"/>
    </location>
</feature>
<organism evidence="3 4">
    <name type="scientific">Mytilus edulis</name>
    <name type="common">Blue mussel</name>
    <dbReference type="NCBI Taxonomy" id="6550"/>
    <lineage>
        <taxon>Eukaryota</taxon>
        <taxon>Metazoa</taxon>
        <taxon>Spiralia</taxon>
        <taxon>Lophotrochozoa</taxon>
        <taxon>Mollusca</taxon>
        <taxon>Bivalvia</taxon>
        <taxon>Autobranchia</taxon>
        <taxon>Pteriomorphia</taxon>
        <taxon>Mytilida</taxon>
        <taxon>Mytiloidea</taxon>
        <taxon>Mytilidae</taxon>
        <taxon>Mytilinae</taxon>
        <taxon>Mytilus</taxon>
    </lineage>
</organism>
<dbReference type="EMBL" id="CAJPWZ010001114">
    <property type="protein sequence ID" value="CAG2208632.1"/>
    <property type="molecule type" value="Genomic_DNA"/>
</dbReference>
<dbReference type="Pfam" id="PF00386">
    <property type="entry name" value="C1q"/>
    <property type="match status" value="1"/>
</dbReference>
<comment type="caution">
    <text evidence="3">The sequence shown here is derived from an EMBL/GenBank/DDBJ whole genome shotgun (WGS) entry which is preliminary data.</text>
</comment>
<dbReference type="InterPro" id="IPR001073">
    <property type="entry name" value="C1q_dom"/>
</dbReference>
<dbReference type="AlphaFoldDB" id="A0A8S3RKJ7"/>
<protein>
    <recommendedName>
        <fullName evidence="2">C1q domain-containing protein</fullName>
    </recommendedName>
</protein>
<accession>A0A8S3RKJ7</accession>
<dbReference type="InterPro" id="IPR008983">
    <property type="entry name" value="Tumour_necrosis_fac-like_dom"/>
</dbReference>
<dbReference type="Proteomes" id="UP000683360">
    <property type="component" value="Unassembled WGS sequence"/>
</dbReference>
<evidence type="ECO:0000256" key="1">
    <source>
        <dbReference type="SAM" id="SignalP"/>
    </source>
</evidence>
<keyword evidence="1" id="KW-0732">Signal</keyword>
<gene>
    <name evidence="3" type="ORF">MEDL_22803</name>
</gene>
<dbReference type="SUPFAM" id="SSF49842">
    <property type="entry name" value="TNF-like"/>
    <property type="match status" value="1"/>
</dbReference>
<feature type="domain" description="C1q" evidence="2">
    <location>
        <begin position="115"/>
        <end position="183"/>
    </location>
</feature>
<evidence type="ECO:0000259" key="2">
    <source>
        <dbReference type="Pfam" id="PF00386"/>
    </source>
</evidence>
<keyword evidence="4" id="KW-1185">Reference proteome</keyword>
<dbReference type="OrthoDB" id="10271645at2759"/>
<sequence length="204" mass="23230">MHIRLFAFLLISAIISTNGNQTREVEKKNPLLWIIIRQLDRIETRFDTRKVEFDKKIENLQKEIQKKQGEQSTQQTPVALTSCGHHSHVTVNNDGIIRFPRKIISVGVKHVSSYLSSGKFICEQAGLYHVSVTIMTPNSHTNYELKKNQVQIVAGYIPDHSKRFSSGTINTAVDLNVNDQIAVYRGGVNKYYGYYSCFTIVKVN</sequence>
<proteinExistence type="predicted"/>
<evidence type="ECO:0000313" key="3">
    <source>
        <dbReference type="EMBL" id="CAG2208632.1"/>
    </source>
</evidence>
<reference evidence="3" key="1">
    <citation type="submission" date="2021-03" db="EMBL/GenBank/DDBJ databases">
        <authorList>
            <person name="Bekaert M."/>
        </authorList>
    </citation>
    <scope>NUCLEOTIDE SEQUENCE</scope>
</reference>
<name>A0A8S3RKJ7_MYTED</name>
<evidence type="ECO:0000313" key="4">
    <source>
        <dbReference type="Proteomes" id="UP000683360"/>
    </source>
</evidence>
<feature type="signal peptide" evidence="1">
    <location>
        <begin position="1"/>
        <end position="19"/>
    </location>
</feature>